<protein>
    <submittedName>
        <fullName evidence="1">Uncharacterized protein</fullName>
    </submittedName>
</protein>
<organism evidence="1 2">
    <name type="scientific">Persea americana</name>
    <name type="common">Avocado</name>
    <dbReference type="NCBI Taxonomy" id="3435"/>
    <lineage>
        <taxon>Eukaryota</taxon>
        <taxon>Viridiplantae</taxon>
        <taxon>Streptophyta</taxon>
        <taxon>Embryophyta</taxon>
        <taxon>Tracheophyta</taxon>
        <taxon>Spermatophyta</taxon>
        <taxon>Magnoliopsida</taxon>
        <taxon>Magnoliidae</taxon>
        <taxon>Laurales</taxon>
        <taxon>Lauraceae</taxon>
        <taxon>Persea</taxon>
    </lineage>
</organism>
<name>A0ACC2MDU4_PERAE</name>
<dbReference type="Proteomes" id="UP001234297">
    <property type="component" value="Chromosome 2"/>
</dbReference>
<reference evidence="1 2" key="1">
    <citation type="journal article" date="2022" name="Hortic Res">
        <title>A haplotype resolved chromosomal level avocado genome allows analysis of novel avocado genes.</title>
        <authorList>
            <person name="Nath O."/>
            <person name="Fletcher S.J."/>
            <person name="Hayward A."/>
            <person name="Shaw L.M."/>
            <person name="Masouleh A.K."/>
            <person name="Furtado A."/>
            <person name="Henry R.J."/>
            <person name="Mitter N."/>
        </authorList>
    </citation>
    <scope>NUCLEOTIDE SEQUENCE [LARGE SCALE GENOMIC DNA]</scope>
    <source>
        <strain evidence="2">cv. Hass</strain>
    </source>
</reference>
<evidence type="ECO:0000313" key="2">
    <source>
        <dbReference type="Proteomes" id="UP001234297"/>
    </source>
</evidence>
<keyword evidence="2" id="KW-1185">Reference proteome</keyword>
<proteinExistence type="predicted"/>
<accession>A0ACC2MDU4</accession>
<comment type="caution">
    <text evidence="1">The sequence shown here is derived from an EMBL/GenBank/DDBJ whole genome shotgun (WGS) entry which is preliminary data.</text>
</comment>
<gene>
    <name evidence="1" type="ORF">MRB53_005694</name>
</gene>
<evidence type="ECO:0000313" key="1">
    <source>
        <dbReference type="EMBL" id="KAJ8643946.1"/>
    </source>
</evidence>
<sequence>MFATAIRCFAKKPKPKMKPIELKTPPDQTQTITRVLFDIIKEHGPLTIADTWEHVKDVGLKGLTSKRHMKIILRWMRERQKLRQICNHIGPHKQFLYTTWFTNPKIMPQKPRTDSPQQLLPATKSANYR</sequence>
<dbReference type="EMBL" id="CM056810">
    <property type="protein sequence ID" value="KAJ8643946.1"/>
    <property type="molecule type" value="Genomic_DNA"/>
</dbReference>